<organism evidence="7 8">
    <name type="scientific">Methylophaga frappieri (strain ATCC BAA-2434 / DSM 25690 / JAM7)</name>
    <dbReference type="NCBI Taxonomy" id="754477"/>
    <lineage>
        <taxon>Bacteria</taxon>
        <taxon>Pseudomonadati</taxon>
        <taxon>Pseudomonadota</taxon>
        <taxon>Gammaproteobacteria</taxon>
        <taxon>Thiotrichales</taxon>
        <taxon>Piscirickettsiaceae</taxon>
        <taxon>Methylophaga</taxon>
    </lineage>
</organism>
<dbReference type="KEGG" id="mec:Q7C_1947"/>
<protein>
    <recommendedName>
        <fullName evidence="5">Putative pre-16S rRNA nuclease</fullName>
        <ecNumber evidence="5">3.1.-.-</ecNumber>
    </recommendedName>
</protein>
<comment type="subcellular location">
    <subcellularLocation>
        <location evidence="5">Cytoplasm</location>
    </subcellularLocation>
</comment>
<gene>
    <name evidence="7" type="ordered locus">Q7C_1947</name>
</gene>
<dbReference type="HAMAP" id="MF_00651">
    <property type="entry name" value="Nuclease_YqgF"/>
    <property type="match status" value="1"/>
</dbReference>
<dbReference type="CDD" id="cd16964">
    <property type="entry name" value="YqgF"/>
    <property type="match status" value="1"/>
</dbReference>
<keyword evidence="3 5" id="KW-0540">Nuclease</keyword>
<dbReference type="OrthoDB" id="9796140at2"/>
<evidence type="ECO:0000256" key="1">
    <source>
        <dbReference type="ARBA" id="ARBA00022490"/>
    </source>
</evidence>
<dbReference type="Gene3D" id="3.30.420.140">
    <property type="entry name" value="YqgF/RNase H-like domain"/>
    <property type="match status" value="1"/>
</dbReference>
<evidence type="ECO:0000313" key="7">
    <source>
        <dbReference type="EMBL" id="AFJ03088.1"/>
    </source>
</evidence>
<dbReference type="InterPro" id="IPR037027">
    <property type="entry name" value="YqgF/RNaseH-like_dom_sf"/>
</dbReference>
<dbReference type="PATRIC" id="fig|754477.3.peg.1917"/>
<comment type="function">
    <text evidence="5">Could be a nuclease involved in processing of the 5'-end of pre-16S rRNA.</text>
</comment>
<dbReference type="RefSeq" id="WP_014704507.1">
    <property type="nucleotide sequence ID" value="NC_017856.1"/>
</dbReference>
<dbReference type="GO" id="GO:0005829">
    <property type="term" value="C:cytosol"/>
    <property type="evidence" value="ECO:0007669"/>
    <property type="project" value="TreeGrafter"/>
</dbReference>
<dbReference type="SUPFAM" id="SSF53098">
    <property type="entry name" value="Ribonuclease H-like"/>
    <property type="match status" value="1"/>
</dbReference>
<sequence length="139" mass="15698">MTAPQTIMGFDFGMKHIGVAIGQQITGTANGLTALKARDGIPNWEQIETLINQWRPGQIVVGLPLNMDGTEQQMTHAARKFGNRLHNRFKIPVVWQDERLSTFEALDQMGLHTKFASRQRSDVDKLSAQIILQSWLDQQ</sequence>
<accession>I1YJJ5</accession>
<dbReference type="InterPro" id="IPR005227">
    <property type="entry name" value="YqgF"/>
</dbReference>
<dbReference type="NCBIfam" id="TIGR00250">
    <property type="entry name" value="RNAse_H_YqgF"/>
    <property type="match status" value="1"/>
</dbReference>
<dbReference type="InterPro" id="IPR006641">
    <property type="entry name" value="YqgF/RNaseH-like_dom"/>
</dbReference>
<dbReference type="EC" id="3.1.-.-" evidence="5"/>
<dbReference type="eggNOG" id="COG0816">
    <property type="taxonomic scope" value="Bacteria"/>
</dbReference>
<dbReference type="STRING" id="754477.Q7C_1947"/>
<dbReference type="SMART" id="SM00732">
    <property type="entry name" value="YqgFc"/>
    <property type="match status" value="1"/>
</dbReference>
<keyword evidence="1 5" id="KW-0963">Cytoplasm</keyword>
<keyword evidence="4 5" id="KW-0378">Hydrolase</keyword>
<dbReference type="AlphaFoldDB" id="I1YJJ5"/>
<feature type="domain" description="YqgF/RNase H-like" evidence="6">
    <location>
        <begin position="5"/>
        <end position="105"/>
    </location>
</feature>
<evidence type="ECO:0000256" key="2">
    <source>
        <dbReference type="ARBA" id="ARBA00022517"/>
    </source>
</evidence>
<dbReference type="Proteomes" id="UP000009145">
    <property type="component" value="Chromosome"/>
</dbReference>
<dbReference type="GO" id="GO:0016788">
    <property type="term" value="F:hydrolase activity, acting on ester bonds"/>
    <property type="evidence" value="ECO:0007669"/>
    <property type="project" value="UniProtKB-UniRule"/>
</dbReference>
<evidence type="ECO:0000259" key="6">
    <source>
        <dbReference type="SMART" id="SM00732"/>
    </source>
</evidence>
<dbReference type="InterPro" id="IPR012337">
    <property type="entry name" value="RNaseH-like_sf"/>
</dbReference>
<keyword evidence="8" id="KW-1185">Reference proteome</keyword>
<dbReference type="GO" id="GO:0000967">
    <property type="term" value="P:rRNA 5'-end processing"/>
    <property type="evidence" value="ECO:0007669"/>
    <property type="project" value="UniProtKB-UniRule"/>
</dbReference>
<name>I1YJJ5_METFJ</name>
<evidence type="ECO:0000313" key="8">
    <source>
        <dbReference type="Proteomes" id="UP000009145"/>
    </source>
</evidence>
<dbReference type="Pfam" id="PF03652">
    <property type="entry name" value="RuvX"/>
    <property type="match status" value="1"/>
</dbReference>
<evidence type="ECO:0000256" key="5">
    <source>
        <dbReference type="HAMAP-Rule" id="MF_00651"/>
    </source>
</evidence>
<dbReference type="PANTHER" id="PTHR33317">
    <property type="entry name" value="POLYNUCLEOTIDYL TRANSFERASE, RIBONUCLEASE H-LIKE SUPERFAMILY PROTEIN"/>
    <property type="match status" value="1"/>
</dbReference>
<dbReference type="GO" id="GO:0004518">
    <property type="term" value="F:nuclease activity"/>
    <property type="evidence" value="ECO:0007669"/>
    <property type="project" value="UniProtKB-KW"/>
</dbReference>
<keyword evidence="2 5" id="KW-0690">Ribosome biogenesis</keyword>
<reference evidence="7 8" key="1">
    <citation type="journal article" date="2012" name="J. Bacteriol.">
        <title>Complete genome sequences of Methylophaga sp. strain JAM1 and Methylophaga sp. strain JAM7.</title>
        <authorList>
            <person name="Villeneuve C."/>
            <person name="Martineau C."/>
            <person name="Mauffrey F."/>
            <person name="Villemur R."/>
        </authorList>
    </citation>
    <scope>NUCLEOTIDE SEQUENCE [LARGE SCALE GENOMIC DNA]</scope>
    <source>
        <strain evidence="7 8">JAM7</strain>
    </source>
</reference>
<dbReference type="HOGENOM" id="CLU_098240_3_0_6"/>
<comment type="similarity">
    <text evidence="5">Belongs to the YqgF HJR family.</text>
</comment>
<dbReference type="EMBL" id="CP003380">
    <property type="protein sequence ID" value="AFJ03088.1"/>
    <property type="molecule type" value="Genomic_DNA"/>
</dbReference>
<evidence type="ECO:0000256" key="4">
    <source>
        <dbReference type="ARBA" id="ARBA00022801"/>
    </source>
</evidence>
<proteinExistence type="inferred from homology"/>
<dbReference type="PANTHER" id="PTHR33317:SF4">
    <property type="entry name" value="POLYNUCLEOTIDYL TRANSFERASE, RIBONUCLEASE H-LIKE SUPERFAMILY PROTEIN"/>
    <property type="match status" value="1"/>
</dbReference>
<evidence type="ECO:0000256" key="3">
    <source>
        <dbReference type="ARBA" id="ARBA00022722"/>
    </source>
</evidence>